<sequence length="232" mass="25411">MKQLALDIGLATGPTLARFFAGPNEAALQHLRLWVGEGHQPGTRSPVPTYLWGEAGSGKTHLLRAVHQALGDQGASVGWLDASVAAPAEFDERWTAVVMDDVHLYSTAQQAMAFNWFVNAISPASGMPRGVLAAGNLPPADLPLRDDLRTRLGWGHVFQLQLLDETARRAVLRQEADARGVFLGDEVMDFMLNRFSRDLGSLMQLLDQLDAYALRTQRAITIPLLKAMLESE</sequence>
<dbReference type="EMBL" id="FNQJ01000015">
    <property type="protein sequence ID" value="SEA48995.1"/>
    <property type="molecule type" value="Genomic_DNA"/>
</dbReference>
<dbReference type="STRING" id="592050.SAMN05421875_11510"/>
<keyword evidence="3" id="KW-1185">Reference proteome</keyword>
<organism evidence="2 3">
    <name type="scientific">Acidovorax soli</name>
    <dbReference type="NCBI Taxonomy" id="592050"/>
    <lineage>
        <taxon>Bacteria</taxon>
        <taxon>Pseudomonadati</taxon>
        <taxon>Pseudomonadota</taxon>
        <taxon>Betaproteobacteria</taxon>
        <taxon>Burkholderiales</taxon>
        <taxon>Comamonadaceae</taxon>
        <taxon>Acidovorax</taxon>
    </lineage>
</organism>
<dbReference type="RefSeq" id="WP_092698549.1">
    <property type="nucleotide sequence ID" value="NZ_CAXIQL010000061.1"/>
</dbReference>
<dbReference type="GO" id="GO:0003688">
    <property type="term" value="F:DNA replication origin binding"/>
    <property type="evidence" value="ECO:0007669"/>
    <property type="project" value="TreeGrafter"/>
</dbReference>
<accession>A0A1H4BLD4</accession>
<dbReference type="Proteomes" id="UP000199002">
    <property type="component" value="Unassembled WGS sequence"/>
</dbReference>
<gene>
    <name evidence="2" type="ORF">SAMN05421875_11510</name>
</gene>
<dbReference type="InterPro" id="IPR017788">
    <property type="entry name" value="Hda"/>
</dbReference>
<dbReference type="SUPFAM" id="SSF52540">
    <property type="entry name" value="P-loop containing nucleoside triphosphate hydrolases"/>
    <property type="match status" value="1"/>
</dbReference>
<evidence type="ECO:0000313" key="2">
    <source>
        <dbReference type="EMBL" id="SEA48995.1"/>
    </source>
</evidence>
<dbReference type="GO" id="GO:0006270">
    <property type="term" value="P:DNA replication initiation"/>
    <property type="evidence" value="ECO:0007669"/>
    <property type="project" value="TreeGrafter"/>
</dbReference>
<proteinExistence type="predicted"/>
<dbReference type="AlphaFoldDB" id="A0A1H4BLD4"/>
<dbReference type="GeneID" id="34232283"/>
<dbReference type="GO" id="GO:0005886">
    <property type="term" value="C:plasma membrane"/>
    <property type="evidence" value="ECO:0007669"/>
    <property type="project" value="TreeGrafter"/>
</dbReference>
<dbReference type="NCBIfam" id="TIGR03420">
    <property type="entry name" value="DnaA_homol_Hda"/>
    <property type="match status" value="1"/>
</dbReference>
<dbReference type="Gene3D" id="1.10.8.60">
    <property type="match status" value="1"/>
</dbReference>
<feature type="domain" description="Hda lid" evidence="1">
    <location>
        <begin position="167"/>
        <end position="229"/>
    </location>
</feature>
<name>A0A1H4BLD4_9BURK</name>
<dbReference type="InterPro" id="IPR027417">
    <property type="entry name" value="P-loop_NTPase"/>
</dbReference>
<dbReference type="Pfam" id="PF22688">
    <property type="entry name" value="Hda_lid"/>
    <property type="match status" value="1"/>
</dbReference>
<dbReference type="GO" id="GO:0032297">
    <property type="term" value="P:negative regulation of DNA-templated DNA replication initiation"/>
    <property type="evidence" value="ECO:0007669"/>
    <property type="project" value="InterPro"/>
</dbReference>
<dbReference type="PANTHER" id="PTHR30050:SF5">
    <property type="entry name" value="DNAA REGULATORY INACTIVATOR HDA"/>
    <property type="match status" value="1"/>
</dbReference>
<dbReference type="Gene3D" id="3.40.50.300">
    <property type="entry name" value="P-loop containing nucleotide triphosphate hydrolases"/>
    <property type="match status" value="1"/>
</dbReference>
<dbReference type="InterPro" id="IPR055199">
    <property type="entry name" value="Hda_lid"/>
</dbReference>
<reference evidence="3" key="1">
    <citation type="submission" date="2016-10" db="EMBL/GenBank/DDBJ databases">
        <authorList>
            <person name="Varghese N."/>
            <person name="Submissions S."/>
        </authorList>
    </citation>
    <scope>NUCLEOTIDE SEQUENCE [LARGE SCALE GENOMIC DNA]</scope>
    <source>
        <strain evidence="3">DSM 25157</strain>
    </source>
</reference>
<dbReference type="PANTHER" id="PTHR30050">
    <property type="entry name" value="CHROMOSOMAL REPLICATION INITIATOR PROTEIN DNAA"/>
    <property type="match status" value="1"/>
</dbReference>
<protein>
    <submittedName>
        <fullName evidence="2">Regulatory inactivation of DnaA Hda protein</fullName>
    </submittedName>
</protein>
<evidence type="ECO:0000259" key="1">
    <source>
        <dbReference type="Pfam" id="PF22688"/>
    </source>
</evidence>
<evidence type="ECO:0000313" key="3">
    <source>
        <dbReference type="Proteomes" id="UP000199002"/>
    </source>
</evidence>